<dbReference type="RefSeq" id="WP_086348821.1">
    <property type="nucleotide sequence ID" value="NZ_CP147247.1"/>
</dbReference>
<dbReference type="SUPFAM" id="SSF46785">
    <property type="entry name" value="Winged helix' DNA-binding domain"/>
    <property type="match status" value="1"/>
</dbReference>
<feature type="domain" description="HTH gntR-type" evidence="4">
    <location>
        <begin position="3"/>
        <end position="70"/>
    </location>
</feature>
<dbReference type="GO" id="GO:0003677">
    <property type="term" value="F:DNA binding"/>
    <property type="evidence" value="ECO:0007669"/>
    <property type="project" value="UniProtKB-KW"/>
</dbReference>
<dbReference type="GO" id="GO:0003700">
    <property type="term" value="F:DNA-binding transcription factor activity"/>
    <property type="evidence" value="ECO:0007669"/>
    <property type="project" value="InterPro"/>
</dbReference>
<dbReference type="SUPFAM" id="SSF48008">
    <property type="entry name" value="GntR ligand-binding domain-like"/>
    <property type="match status" value="1"/>
</dbReference>
<sequence>MSSNLQQQAFQAIRKQIIYAEIEPGSKISEKALEDALHIGRTPIREALIQLRNQELVYTVPQSGTYVSKIDIETASHASFSRKLLEKAVLVECSARMTEKAGQVLENVIEDTRIAAENRDLRKFFHLDNVFHKTCFDIAGKAEVWEWLESFSTHLDRFRWLRLNVSELRWERIIEEHEQLLQAIMKQKLNEVSFLSSMHLHMIIEEQDKIIQTFPDFFTQGSKIQ</sequence>
<dbReference type="EMBL" id="CP147247">
    <property type="protein sequence ID" value="WYJ91234.1"/>
    <property type="molecule type" value="Genomic_DNA"/>
</dbReference>
<dbReference type="Pfam" id="PF07729">
    <property type="entry name" value="FCD"/>
    <property type="match status" value="1"/>
</dbReference>
<dbReference type="InterPro" id="IPR000524">
    <property type="entry name" value="Tscrpt_reg_HTH_GntR"/>
</dbReference>
<dbReference type="InterPro" id="IPR008920">
    <property type="entry name" value="TF_FadR/GntR_C"/>
</dbReference>
<evidence type="ECO:0000256" key="1">
    <source>
        <dbReference type="ARBA" id="ARBA00023015"/>
    </source>
</evidence>
<evidence type="ECO:0000313" key="5">
    <source>
        <dbReference type="EMBL" id="OTP17624.1"/>
    </source>
</evidence>
<name>A0A242K8X3_9ENTE</name>
<evidence type="ECO:0000313" key="6">
    <source>
        <dbReference type="EMBL" id="WYJ91234.1"/>
    </source>
</evidence>
<organism evidence="5">
    <name type="scientific">Candidatus Enterococcus clewellii</name>
    <dbReference type="NCBI Taxonomy" id="1834193"/>
    <lineage>
        <taxon>Bacteria</taxon>
        <taxon>Bacillati</taxon>
        <taxon>Bacillota</taxon>
        <taxon>Bacilli</taxon>
        <taxon>Lactobacillales</taxon>
        <taxon>Enterococcaceae</taxon>
        <taxon>Enterococcus</taxon>
    </lineage>
</organism>
<gene>
    <name evidence="5" type="ORF">A5888_001762</name>
    <name evidence="6" type="ORF">A5888_003002</name>
</gene>
<dbReference type="CDD" id="cd07377">
    <property type="entry name" value="WHTH_GntR"/>
    <property type="match status" value="1"/>
</dbReference>
<reference evidence="6" key="3">
    <citation type="submission" date="2024-03" db="EMBL/GenBank/DDBJ databases">
        <title>The Genome Sequence of Enterococcus sp. DIV0242b.</title>
        <authorList>
            <consortium name="The Broad Institute Genomics Platform"/>
            <consortium name="The Broad Institute Microbial Omics Core"/>
            <consortium name="The Broad Institute Genomic Center for Infectious Diseases"/>
            <person name="Earl A."/>
            <person name="Manson A."/>
            <person name="Gilmore M."/>
            <person name="Schwartman J."/>
            <person name="Shea T."/>
            <person name="Abouelleil A."/>
            <person name="Cao P."/>
            <person name="Chapman S."/>
            <person name="Cusick C."/>
            <person name="Young S."/>
            <person name="Neafsey D."/>
            <person name="Nusbaum C."/>
            <person name="Birren B."/>
        </authorList>
    </citation>
    <scope>NUCLEOTIDE SEQUENCE</scope>
    <source>
        <strain evidence="6">9E7_DIV0242</strain>
    </source>
</reference>
<reference evidence="5" key="1">
    <citation type="submission" date="2017-05" db="EMBL/GenBank/DDBJ databases">
        <title>The Genome Sequence of Enterococcus sp. 9E7_DIV0242.</title>
        <authorList>
            <consortium name="The Broad Institute Genomics Platform"/>
            <consortium name="The Broad Institute Genomic Center for Infectious Diseases"/>
            <person name="Earl A."/>
            <person name="Manson A."/>
            <person name="Schwartman J."/>
            <person name="Gilmore M."/>
            <person name="Abouelleil A."/>
            <person name="Cao P."/>
            <person name="Chapman S."/>
            <person name="Cusick C."/>
            <person name="Shea T."/>
            <person name="Young S."/>
            <person name="Neafsey D."/>
            <person name="Nusbaum C."/>
            <person name="Birren B."/>
        </authorList>
    </citation>
    <scope>NUCLEOTIDE SEQUENCE [LARGE SCALE GENOMIC DNA]</scope>
    <source>
        <strain evidence="5">9E7_DIV0242</strain>
    </source>
</reference>
<keyword evidence="1" id="KW-0805">Transcription regulation</keyword>
<dbReference type="OrthoDB" id="574518at2"/>
<dbReference type="Pfam" id="PF00392">
    <property type="entry name" value="GntR"/>
    <property type="match status" value="1"/>
</dbReference>
<dbReference type="SMART" id="SM00895">
    <property type="entry name" value="FCD"/>
    <property type="match status" value="1"/>
</dbReference>
<reference evidence="6" key="2">
    <citation type="submission" date="2017-05" db="EMBL/GenBank/DDBJ databases">
        <authorList>
            <consortium name="The Broad Institute Genomics Platform"/>
            <consortium name="The Broad Institute Genomic Center for Infectious Diseases"/>
            <person name="Earl A."/>
            <person name="Manson A."/>
            <person name="Schwartman J."/>
            <person name="Gilmore M."/>
            <person name="Abouelleil A."/>
            <person name="Cao P."/>
            <person name="Chapman S."/>
            <person name="Cusick C."/>
            <person name="Shea T."/>
            <person name="Young S."/>
            <person name="Neafsey D."/>
            <person name="Nusbaum C."/>
            <person name="Birren B."/>
        </authorList>
    </citation>
    <scope>NUCLEOTIDE SEQUENCE</scope>
    <source>
        <strain evidence="6">9E7_DIV0242</strain>
    </source>
</reference>
<dbReference type="InterPro" id="IPR036390">
    <property type="entry name" value="WH_DNA-bd_sf"/>
</dbReference>
<evidence type="ECO:0000259" key="4">
    <source>
        <dbReference type="PROSITE" id="PS50949"/>
    </source>
</evidence>
<proteinExistence type="predicted"/>
<dbReference type="Gene3D" id="1.10.10.10">
    <property type="entry name" value="Winged helix-like DNA-binding domain superfamily/Winged helix DNA-binding domain"/>
    <property type="match status" value="1"/>
</dbReference>
<protein>
    <recommendedName>
        <fullName evidence="4">HTH gntR-type domain-containing protein</fullName>
    </recommendedName>
</protein>
<dbReference type="PROSITE" id="PS50949">
    <property type="entry name" value="HTH_GNTR"/>
    <property type="match status" value="1"/>
</dbReference>
<keyword evidence="2" id="KW-0238">DNA-binding</keyword>
<dbReference type="SMART" id="SM00345">
    <property type="entry name" value="HTH_GNTR"/>
    <property type="match status" value="1"/>
</dbReference>
<evidence type="ECO:0000256" key="2">
    <source>
        <dbReference type="ARBA" id="ARBA00023125"/>
    </source>
</evidence>
<dbReference type="PANTHER" id="PTHR43537">
    <property type="entry name" value="TRANSCRIPTIONAL REGULATOR, GNTR FAMILY"/>
    <property type="match status" value="1"/>
</dbReference>
<dbReference type="EMBL" id="NGMM01000002">
    <property type="protein sequence ID" value="OTP17624.1"/>
    <property type="molecule type" value="Genomic_DNA"/>
</dbReference>
<dbReference type="InterPro" id="IPR036388">
    <property type="entry name" value="WH-like_DNA-bd_sf"/>
</dbReference>
<keyword evidence="7" id="KW-1185">Reference proteome</keyword>
<keyword evidence="3" id="KW-0804">Transcription</keyword>
<dbReference type="Gene3D" id="1.20.120.530">
    <property type="entry name" value="GntR ligand-binding domain-like"/>
    <property type="match status" value="1"/>
</dbReference>
<accession>A0A242K8X3</accession>
<dbReference type="AlphaFoldDB" id="A0A242K8X3"/>
<dbReference type="InterPro" id="IPR011711">
    <property type="entry name" value="GntR_C"/>
</dbReference>
<dbReference type="Proteomes" id="UP000195141">
    <property type="component" value="Chromosome"/>
</dbReference>
<dbReference type="PANTHER" id="PTHR43537:SF6">
    <property type="entry name" value="HTH-TYPE TRANSCRIPTIONAL REPRESSOR RSPR"/>
    <property type="match status" value="1"/>
</dbReference>
<evidence type="ECO:0000256" key="3">
    <source>
        <dbReference type="ARBA" id="ARBA00023163"/>
    </source>
</evidence>
<evidence type="ECO:0000313" key="7">
    <source>
        <dbReference type="Proteomes" id="UP000195141"/>
    </source>
</evidence>